<organism evidence="4 5">
    <name type="scientific">Armillaria tabescens</name>
    <name type="common">Ringless honey mushroom</name>
    <name type="synonym">Agaricus tabescens</name>
    <dbReference type="NCBI Taxonomy" id="1929756"/>
    <lineage>
        <taxon>Eukaryota</taxon>
        <taxon>Fungi</taxon>
        <taxon>Dikarya</taxon>
        <taxon>Basidiomycota</taxon>
        <taxon>Agaricomycotina</taxon>
        <taxon>Agaricomycetes</taxon>
        <taxon>Agaricomycetidae</taxon>
        <taxon>Agaricales</taxon>
        <taxon>Marasmiineae</taxon>
        <taxon>Physalacriaceae</taxon>
        <taxon>Desarmillaria</taxon>
    </lineage>
</organism>
<dbReference type="InterPro" id="IPR002052">
    <property type="entry name" value="DNA_methylase_N6_adenine_CS"/>
</dbReference>
<dbReference type="AlphaFoldDB" id="A0AA39TS34"/>
<feature type="transmembrane region" description="Helical" evidence="2">
    <location>
        <begin position="253"/>
        <end position="276"/>
    </location>
</feature>
<keyword evidence="2" id="KW-0812">Transmembrane</keyword>
<dbReference type="Proteomes" id="UP001175211">
    <property type="component" value="Unassembled WGS sequence"/>
</dbReference>
<keyword evidence="2" id="KW-0472">Membrane</keyword>
<feature type="region of interest" description="Disordered" evidence="1">
    <location>
        <begin position="469"/>
        <end position="492"/>
    </location>
</feature>
<comment type="caution">
    <text evidence="4">The sequence shown here is derived from an EMBL/GenBank/DDBJ whole genome shotgun (WGS) entry which is preliminary data.</text>
</comment>
<feature type="chain" id="PRO_5041215373" description="Mid2 domain-containing protein" evidence="3">
    <location>
        <begin position="23"/>
        <end position="513"/>
    </location>
</feature>
<evidence type="ECO:0000256" key="3">
    <source>
        <dbReference type="SAM" id="SignalP"/>
    </source>
</evidence>
<evidence type="ECO:0000313" key="5">
    <source>
        <dbReference type="Proteomes" id="UP001175211"/>
    </source>
</evidence>
<feature type="region of interest" description="Disordered" evidence="1">
    <location>
        <begin position="224"/>
        <end position="244"/>
    </location>
</feature>
<sequence length="513" mass="54932">MLVVTFAFLLGVAALGSQVVLAKSFKFKFDNESITQCAPVSISFLGSDIPADSIPVNLTLFPLNAPPVAIPIPNAAINSSGVYITFFPLKAGTTFIASLDDQDGDNSAKVSDLFKILDSDNTTCLPPDPDGKKLFTFDPPAEQCGNFTVHYNTTEAPSVRLLKPRGPSFLLPQVDDDAASGTAIYNMNFSRQNDVVLLFDSGPHQQSTSSLITVSGDATTSKTCLSNNDANGNNGTNNQDNGATTQSAVPRNVAIGVGVGSGLVVLISILIIIFIIRERRHRKQRLNRIPFVPDVPYKRRSFDHTEKEDYSHFRPPELQYSDGVVVDPPYALANYSPSVSSFSRGSGQSWDIVSPGQTRRASDRFAPMSRSTSMNPLDIEGMLNMVATQNNAQPASSGARSESSFGNLGNPRFLRVPSYLQPETSGNPASAAIPPFASESTRSSTVSAHVSHASSNSVIQPLPQVVVGLPSSPRNRAPIQQLPSSDDSRSPVIPLTYNRDTVSSWGNIAGLAK</sequence>
<dbReference type="GO" id="GO:0003676">
    <property type="term" value="F:nucleic acid binding"/>
    <property type="evidence" value="ECO:0007669"/>
    <property type="project" value="InterPro"/>
</dbReference>
<gene>
    <name evidence="4" type="ORF">EV420DRAFT_1056675</name>
</gene>
<dbReference type="GO" id="GO:0032259">
    <property type="term" value="P:methylation"/>
    <property type="evidence" value="ECO:0007669"/>
    <property type="project" value="InterPro"/>
</dbReference>
<evidence type="ECO:0000256" key="2">
    <source>
        <dbReference type="SAM" id="Phobius"/>
    </source>
</evidence>
<dbReference type="GO" id="GO:0008168">
    <property type="term" value="F:methyltransferase activity"/>
    <property type="evidence" value="ECO:0007669"/>
    <property type="project" value="InterPro"/>
</dbReference>
<feature type="compositionally biased region" description="Low complexity" evidence="1">
    <location>
        <begin position="227"/>
        <end position="244"/>
    </location>
</feature>
<dbReference type="EMBL" id="JAUEPS010000006">
    <property type="protein sequence ID" value="KAK0464653.1"/>
    <property type="molecule type" value="Genomic_DNA"/>
</dbReference>
<dbReference type="PROSITE" id="PS00092">
    <property type="entry name" value="N6_MTASE"/>
    <property type="match status" value="1"/>
</dbReference>
<evidence type="ECO:0000256" key="1">
    <source>
        <dbReference type="SAM" id="MobiDB-lite"/>
    </source>
</evidence>
<protein>
    <recommendedName>
        <fullName evidence="6">Mid2 domain-containing protein</fullName>
    </recommendedName>
</protein>
<keyword evidence="3" id="KW-0732">Signal</keyword>
<reference evidence="4" key="1">
    <citation type="submission" date="2023-06" db="EMBL/GenBank/DDBJ databases">
        <authorList>
            <consortium name="Lawrence Berkeley National Laboratory"/>
            <person name="Ahrendt S."/>
            <person name="Sahu N."/>
            <person name="Indic B."/>
            <person name="Wong-Bajracharya J."/>
            <person name="Merenyi Z."/>
            <person name="Ke H.-M."/>
            <person name="Monk M."/>
            <person name="Kocsube S."/>
            <person name="Drula E."/>
            <person name="Lipzen A."/>
            <person name="Balint B."/>
            <person name="Henrissat B."/>
            <person name="Andreopoulos B."/>
            <person name="Martin F.M."/>
            <person name="Harder C.B."/>
            <person name="Rigling D."/>
            <person name="Ford K.L."/>
            <person name="Foster G.D."/>
            <person name="Pangilinan J."/>
            <person name="Papanicolaou A."/>
            <person name="Barry K."/>
            <person name="LaButti K."/>
            <person name="Viragh M."/>
            <person name="Koriabine M."/>
            <person name="Yan M."/>
            <person name="Riley R."/>
            <person name="Champramary S."/>
            <person name="Plett K.L."/>
            <person name="Tsai I.J."/>
            <person name="Slot J."/>
            <person name="Sipos G."/>
            <person name="Plett J."/>
            <person name="Nagy L.G."/>
            <person name="Grigoriev I.V."/>
        </authorList>
    </citation>
    <scope>NUCLEOTIDE SEQUENCE</scope>
    <source>
        <strain evidence="4">CCBAS 213</strain>
    </source>
</reference>
<feature type="signal peptide" evidence="3">
    <location>
        <begin position="1"/>
        <end position="22"/>
    </location>
</feature>
<keyword evidence="2" id="KW-1133">Transmembrane helix</keyword>
<accession>A0AA39TS34</accession>
<evidence type="ECO:0008006" key="6">
    <source>
        <dbReference type="Google" id="ProtNLM"/>
    </source>
</evidence>
<name>A0AA39TS34_ARMTA</name>
<dbReference type="GeneID" id="85349105"/>
<keyword evidence="5" id="KW-1185">Reference proteome</keyword>
<dbReference type="RefSeq" id="XP_060335774.1">
    <property type="nucleotide sequence ID" value="XM_060465557.1"/>
</dbReference>
<proteinExistence type="predicted"/>
<evidence type="ECO:0000313" key="4">
    <source>
        <dbReference type="EMBL" id="KAK0464653.1"/>
    </source>
</evidence>